<dbReference type="RefSeq" id="WP_092713698.1">
    <property type="nucleotide sequence ID" value="NZ_FMAG01000004.1"/>
</dbReference>
<dbReference type="Proteomes" id="UP000199101">
    <property type="component" value="Unassembled WGS sequence"/>
</dbReference>
<evidence type="ECO:0000256" key="7">
    <source>
        <dbReference type="RuleBase" id="RU363032"/>
    </source>
</evidence>
<dbReference type="Gene3D" id="1.10.3720.10">
    <property type="entry name" value="MetI-like"/>
    <property type="match status" value="1"/>
</dbReference>
<name>A0A1C3W438_9HYPH</name>
<feature type="transmembrane region" description="Helical" evidence="7">
    <location>
        <begin position="53"/>
        <end position="83"/>
    </location>
</feature>
<gene>
    <name evidence="9" type="ORF">GA0061103_4802</name>
</gene>
<dbReference type="CDD" id="cd06261">
    <property type="entry name" value="TM_PBP2"/>
    <property type="match status" value="1"/>
</dbReference>
<dbReference type="AlphaFoldDB" id="A0A1C3W438"/>
<comment type="subcellular location">
    <subcellularLocation>
        <location evidence="1 7">Cell membrane</location>
        <topology evidence="1 7">Multi-pass membrane protein</topology>
    </subcellularLocation>
</comment>
<dbReference type="FunFam" id="1.10.3720.10:FF:000001">
    <property type="entry name" value="Glycine betaine ABC transporter, permease"/>
    <property type="match status" value="1"/>
</dbReference>
<feature type="transmembrane region" description="Helical" evidence="7">
    <location>
        <begin position="139"/>
        <end position="165"/>
    </location>
</feature>
<evidence type="ECO:0000256" key="3">
    <source>
        <dbReference type="ARBA" id="ARBA00022475"/>
    </source>
</evidence>
<sequence length="285" mass="30307">MNLDLLRFSPGTYLAPIVDWLNTNFHPVFEGITWLIEAVLGGIESALLYLPPYAVIAIAVLFAAFVINIRVAAVTAVALTFCLLTGFWAASMQTLALVTVAVAISVSIAFPLGILASRYKTFEKVVRPLLDIMQTVPPWVYLIPAVMIFSLGRVPAIIATIVYGVPPMLRLTTLAFNQVPKDLLELGQATGAPPRSILFKIEIPSAMPTLLVGLNQCILLSLAMVVLAGLVGAGGLGAEVTRGLTRMEMGLGLRAGLAIVAIAILLDRLSKGALQDHARSSAKHG</sequence>
<evidence type="ECO:0000259" key="8">
    <source>
        <dbReference type="PROSITE" id="PS50928"/>
    </source>
</evidence>
<organism evidence="9 10">
    <name type="scientific">Rhizobium multihospitium</name>
    <dbReference type="NCBI Taxonomy" id="410764"/>
    <lineage>
        <taxon>Bacteria</taxon>
        <taxon>Pseudomonadati</taxon>
        <taxon>Pseudomonadota</taxon>
        <taxon>Alphaproteobacteria</taxon>
        <taxon>Hyphomicrobiales</taxon>
        <taxon>Rhizobiaceae</taxon>
        <taxon>Rhizobium/Agrobacterium group</taxon>
        <taxon>Rhizobium</taxon>
    </lineage>
</organism>
<evidence type="ECO:0000256" key="4">
    <source>
        <dbReference type="ARBA" id="ARBA00022692"/>
    </source>
</evidence>
<evidence type="ECO:0000256" key="6">
    <source>
        <dbReference type="ARBA" id="ARBA00023136"/>
    </source>
</evidence>
<dbReference type="GO" id="GO:0015871">
    <property type="term" value="P:choline transport"/>
    <property type="evidence" value="ECO:0007669"/>
    <property type="project" value="TreeGrafter"/>
</dbReference>
<feature type="domain" description="ABC transmembrane type-1" evidence="8">
    <location>
        <begin position="91"/>
        <end position="270"/>
    </location>
</feature>
<dbReference type="GO" id="GO:0043190">
    <property type="term" value="C:ATP-binding cassette (ABC) transporter complex"/>
    <property type="evidence" value="ECO:0007669"/>
    <property type="project" value="TreeGrafter"/>
</dbReference>
<feature type="transmembrane region" description="Helical" evidence="7">
    <location>
        <begin position="251"/>
        <end position="269"/>
    </location>
</feature>
<dbReference type="PANTHER" id="PTHR47737">
    <property type="entry name" value="GLYCINE BETAINE/PROLINE BETAINE TRANSPORT SYSTEM PERMEASE PROTEIN PROW"/>
    <property type="match status" value="1"/>
</dbReference>
<dbReference type="STRING" id="410764.GA0061103_4802"/>
<comment type="similarity">
    <text evidence="7">Belongs to the binding-protein-dependent transport system permease family.</text>
</comment>
<evidence type="ECO:0000256" key="5">
    <source>
        <dbReference type="ARBA" id="ARBA00022989"/>
    </source>
</evidence>
<keyword evidence="10" id="KW-1185">Reference proteome</keyword>
<dbReference type="EMBL" id="FMAG01000004">
    <property type="protein sequence ID" value="SCB34618.1"/>
    <property type="molecule type" value="Genomic_DNA"/>
</dbReference>
<reference evidence="10" key="1">
    <citation type="submission" date="2016-08" db="EMBL/GenBank/DDBJ databases">
        <authorList>
            <person name="Varghese N."/>
            <person name="Submissions Spin"/>
        </authorList>
    </citation>
    <scope>NUCLEOTIDE SEQUENCE [LARGE SCALE GENOMIC DNA]</scope>
    <source>
        <strain evidence="10">HAMBI 2975</strain>
    </source>
</reference>
<dbReference type="PROSITE" id="PS50928">
    <property type="entry name" value="ABC_TM1"/>
    <property type="match status" value="1"/>
</dbReference>
<keyword evidence="4 7" id="KW-0812">Transmembrane</keyword>
<evidence type="ECO:0000256" key="1">
    <source>
        <dbReference type="ARBA" id="ARBA00004651"/>
    </source>
</evidence>
<feature type="transmembrane region" description="Helical" evidence="7">
    <location>
        <begin position="95"/>
        <end position="119"/>
    </location>
</feature>
<dbReference type="GO" id="GO:0031460">
    <property type="term" value="P:glycine betaine transport"/>
    <property type="evidence" value="ECO:0007669"/>
    <property type="project" value="TreeGrafter"/>
</dbReference>
<dbReference type="SUPFAM" id="SSF161098">
    <property type="entry name" value="MetI-like"/>
    <property type="match status" value="1"/>
</dbReference>
<keyword evidence="2 7" id="KW-0813">Transport</keyword>
<dbReference type="Pfam" id="PF00528">
    <property type="entry name" value="BPD_transp_1"/>
    <property type="match status" value="1"/>
</dbReference>
<dbReference type="OrthoDB" id="9815258at2"/>
<dbReference type="InterPro" id="IPR035906">
    <property type="entry name" value="MetI-like_sf"/>
</dbReference>
<evidence type="ECO:0000256" key="2">
    <source>
        <dbReference type="ARBA" id="ARBA00022448"/>
    </source>
</evidence>
<protein>
    <submittedName>
        <fullName evidence="9">Glycine betaine/proline transport system permease protein</fullName>
    </submittedName>
</protein>
<keyword evidence="6 7" id="KW-0472">Membrane</keyword>
<evidence type="ECO:0000313" key="9">
    <source>
        <dbReference type="EMBL" id="SCB34618.1"/>
    </source>
</evidence>
<dbReference type="GO" id="GO:0005275">
    <property type="term" value="F:amine transmembrane transporter activity"/>
    <property type="evidence" value="ECO:0007669"/>
    <property type="project" value="TreeGrafter"/>
</dbReference>
<dbReference type="GO" id="GO:0015226">
    <property type="term" value="F:carnitine transmembrane transporter activity"/>
    <property type="evidence" value="ECO:0007669"/>
    <property type="project" value="TreeGrafter"/>
</dbReference>
<proteinExistence type="inferred from homology"/>
<evidence type="ECO:0000313" key="10">
    <source>
        <dbReference type="Proteomes" id="UP000199101"/>
    </source>
</evidence>
<dbReference type="InterPro" id="IPR000515">
    <property type="entry name" value="MetI-like"/>
</dbReference>
<accession>A0A1C3W438</accession>
<keyword evidence="3" id="KW-1003">Cell membrane</keyword>
<keyword evidence="5 7" id="KW-1133">Transmembrane helix</keyword>
<dbReference type="PANTHER" id="PTHR47737:SF1">
    <property type="entry name" value="GLYCINE BETAINE_PROLINE BETAINE TRANSPORT SYSTEM PERMEASE PROTEIN PROW"/>
    <property type="match status" value="1"/>
</dbReference>
<feature type="transmembrane region" description="Helical" evidence="7">
    <location>
        <begin position="210"/>
        <end position="231"/>
    </location>
</feature>